<dbReference type="GO" id="GO:0017178">
    <property type="term" value="F:diphthine-ammonia ligase activity"/>
    <property type="evidence" value="ECO:0007669"/>
    <property type="project" value="TreeGrafter"/>
</dbReference>
<feature type="domain" description="Diphthamide synthase" evidence="1">
    <location>
        <begin position="16"/>
        <end position="225"/>
    </location>
</feature>
<accession>A0A0L8AL92</accession>
<evidence type="ECO:0000313" key="3">
    <source>
        <dbReference type="Proteomes" id="UP000036908"/>
    </source>
</evidence>
<organism evidence="2 3">
    <name type="scientific">Roseivirga seohaensis subsp. aquiponti</name>
    <dbReference type="NCBI Taxonomy" id="1566026"/>
    <lineage>
        <taxon>Bacteria</taxon>
        <taxon>Pseudomonadati</taxon>
        <taxon>Bacteroidota</taxon>
        <taxon>Cytophagia</taxon>
        <taxon>Cytophagales</taxon>
        <taxon>Roseivirgaceae</taxon>
        <taxon>Roseivirga</taxon>
    </lineage>
</organism>
<dbReference type="PANTHER" id="PTHR12196:SF2">
    <property type="entry name" value="DIPHTHINE--AMMONIA LIGASE"/>
    <property type="match status" value="1"/>
</dbReference>
<proteinExistence type="predicted"/>
<dbReference type="PATRIC" id="fig|1566026.4.peg.3675"/>
<dbReference type="OrthoDB" id="3572539at2"/>
<protein>
    <recommendedName>
        <fullName evidence="1">Diphthamide synthase domain-containing protein</fullName>
    </recommendedName>
</protein>
<dbReference type="Gene3D" id="3.40.50.620">
    <property type="entry name" value="HUPs"/>
    <property type="match status" value="1"/>
</dbReference>
<dbReference type="Pfam" id="PF01902">
    <property type="entry name" value="Diphthami_syn_2"/>
    <property type="match status" value="1"/>
</dbReference>
<dbReference type="InterPro" id="IPR030662">
    <property type="entry name" value="DPH6/MJ0570"/>
</dbReference>
<dbReference type="InterPro" id="IPR014729">
    <property type="entry name" value="Rossmann-like_a/b/a_fold"/>
</dbReference>
<dbReference type="PANTHER" id="PTHR12196">
    <property type="entry name" value="DOMAIN OF UNKNOWN FUNCTION 71 DUF71 -CONTAINING PROTEIN"/>
    <property type="match status" value="1"/>
</dbReference>
<evidence type="ECO:0000259" key="1">
    <source>
        <dbReference type="Pfam" id="PF01902"/>
    </source>
</evidence>
<dbReference type="NCBIfam" id="TIGR00290">
    <property type="entry name" value="MJ0570_dom"/>
    <property type="match status" value="1"/>
</dbReference>
<dbReference type="Proteomes" id="UP000036908">
    <property type="component" value="Unassembled WGS sequence"/>
</dbReference>
<name>A0A0L8AL92_9BACT</name>
<dbReference type="CDD" id="cd01994">
    <property type="entry name" value="AANH_PF0828-like"/>
    <property type="match status" value="1"/>
</dbReference>
<reference evidence="3" key="1">
    <citation type="submission" date="2014-11" db="EMBL/GenBank/DDBJ databases">
        <title>Genome sequencing of Roseivirga sp. D-25.</title>
        <authorList>
            <person name="Selvaratnam C."/>
            <person name="Thevarajoo S."/>
            <person name="Goh K.M."/>
            <person name="Eee R."/>
            <person name="Chan K.-G."/>
            <person name="Chong C.S."/>
        </authorList>
    </citation>
    <scope>NUCLEOTIDE SEQUENCE [LARGE SCALE GENOMIC DNA]</scope>
    <source>
        <strain evidence="3">D-25</strain>
    </source>
</reference>
<dbReference type="EMBL" id="JSVA01000009">
    <property type="protein sequence ID" value="KOF02987.1"/>
    <property type="molecule type" value="Genomic_DNA"/>
</dbReference>
<keyword evidence="3" id="KW-1185">Reference proteome</keyword>
<dbReference type="Gene3D" id="3.90.1490.10">
    <property type="entry name" value="putative n-type atp pyrophosphatase, domain 2"/>
    <property type="match status" value="1"/>
</dbReference>
<sequence>MKNTKPTHSCSFLCSWSGGKDSYLAFYRALQRNAKPMVLFNVMNEYGDKSRSHGIPREVLEAQAECIGLPIAFIESTWEDYETNYIEKLKWLKTAYQFNHTVFGDIDIQSHRDWEEKVSEAATLKALLPLWQEDREALVFEMLKLGVKALVVSCRTEFASYILGKVINEELVQVFQDLDIDVCGENGEYHTLVIDGPAHKKPLLIDSFEIQSNKGYSFLDIKKAKRR</sequence>
<dbReference type="InterPro" id="IPR002761">
    <property type="entry name" value="Diphthami_syn_dom"/>
</dbReference>
<comment type="caution">
    <text evidence="2">The sequence shown here is derived from an EMBL/GenBank/DDBJ whole genome shotgun (WGS) entry which is preliminary data.</text>
</comment>
<evidence type="ECO:0000313" key="2">
    <source>
        <dbReference type="EMBL" id="KOF02987.1"/>
    </source>
</evidence>
<dbReference type="RefSeq" id="WP_071426754.1">
    <property type="nucleotide sequence ID" value="NZ_JSVA01000009.1"/>
</dbReference>
<dbReference type="GO" id="GO:0017183">
    <property type="term" value="P:protein histidyl modification to diphthamide"/>
    <property type="evidence" value="ECO:0007669"/>
    <property type="project" value="TreeGrafter"/>
</dbReference>
<dbReference type="SUPFAM" id="SSF52402">
    <property type="entry name" value="Adenine nucleotide alpha hydrolases-like"/>
    <property type="match status" value="1"/>
</dbReference>
<dbReference type="AlphaFoldDB" id="A0A0L8AL92"/>
<gene>
    <name evidence="2" type="ORF">OB69_09190</name>
</gene>